<comment type="caution">
    <text evidence="5">The sequence shown here is derived from an EMBL/GenBank/DDBJ whole genome shotgun (WGS) entry which is preliminary data.</text>
</comment>
<evidence type="ECO:0000256" key="2">
    <source>
        <dbReference type="SAM" id="Coils"/>
    </source>
</evidence>
<proteinExistence type="inferred from homology"/>
<keyword evidence="2" id="KW-0175">Coiled coil</keyword>
<dbReference type="RefSeq" id="WP_115868361.1">
    <property type="nucleotide sequence ID" value="NZ_QREG01000010.1"/>
</dbReference>
<gene>
    <name evidence="5" type="ORF">C7460_11078</name>
</gene>
<dbReference type="PANTHER" id="PTHR30469:SF38">
    <property type="entry name" value="HLYD FAMILY SECRETION PROTEIN"/>
    <property type="match status" value="1"/>
</dbReference>
<evidence type="ECO:0000313" key="6">
    <source>
        <dbReference type="Proteomes" id="UP000256779"/>
    </source>
</evidence>
<dbReference type="InterPro" id="IPR058625">
    <property type="entry name" value="MdtA-like_BSH"/>
</dbReference>
<feature type="coiled-coil region" evidence="2">
    <location>
        <begin position="110"/>
        <end position="137"/>
    </location>
</feature>
<evidence type="ECO:0000259" key="3">
    <source>
        <dbReference type="Pfam" id="PF25917"/>
    </source>
</evidence>
<dbReference type="PANTHER" id="PTHR30469">
    <property type="entry name" value="MULTIDRUG RESISTANCE PROTEIN MDTA"/>
    <property type="match status" value="1"/>
</dbReference>
<organism evidence="5 6">
    <name type="scientific">Marinoscillum furvescens DSM 4134</name>
    <dbReference type="NCBI Taxonomy" id="1122208"/>
    <lineage>
        <taxon>Bacteria</taxon>
        <taxon>Pseudomonadati</taxon>
        <taxon>Bacteroidota</taxon>
        <taxon>Cytophagia</taxon>
        <taxon>Cytophagales</taxon>
        <taxon>Reichenbachiellaceae</taxon>
        <taxon>Marinoscillum</taxon>
    </lineage>
</organism>
<dbReference type="NCBIfam" id="TIGR01730">
    <property type="entry name" value="RND_mfp"/>
    <property type="match status" value="1"/>
</dbReference>
<evidence type="ECO:0000313" key="5">
    <source>
        <dbReference type="EMBL" id="RED98406.1"/>
    </source>
</evidence>
<dbReference type="InterPro" id="IPR058792">
    <property type="entry name" value="Beta-barrel_RND_2"/>
</dbReference>
<name>A0A3D9L332_MARFU</name>
<protein>
    <submittedName>
        <fullName evidence="5">RND family efflux transporter MFP subunit</fullName>
    </submittedName>
</protein>
<evidence type="ECO:0000259" key="4">
    <source>
        <dbReference type="Pfam" id="PF25954"/>
    </source>
</evidence>
<dbReference type="GO" id="GO:0015562">
    <property type="term" value="F:efflux transmembrane transporter activity"/>
    <property type="evidence" value="ECO:0007669"/>
    <property type="project" value="TreeGrafter"/>
</dbReference>
<reference evidence="5 6" key="1">
    <citation type="submission" date="2018-07" db="EMBL/GenBank/DDBJ databases">
        <title>Genomic Encyclopedia of Type Strains, Phase IV (KMG-IV): sequencing the most valuable type-strain genomes for metagenomic binning, comparative biology and taxonomic classification.</title>
        <authorList>
            <person name="Goeker M."/>
        </authorList>
    </citation>
    <scope>NUCLEOTIDE SEQUENCE [LARGE SCALE GENOMIC DNA]</scope>
    <source>
        <strain evidence="5 6">DSM 4134</strain>
    </source>
</reference>
<dbReference type="Gene3D" id="2.40.420.20">
    <property type="match status" value="1"/>
</dbReference>
<keyword evidence="6" id="KW-1185">Reference proteome</keyword>
<accession>A0A3D9L332</accession>
<dbReference type="Gene3D" id="2.40.30.170">
    <property type="match status" value="1"/>
</dbReference>
<dbReference type="OrthoDB" id="1522646at2"/>
<comment type="similarity">
    <text evidence="1">Belongs to the membrane fusion protein (MFP) (TC 8.A.1) family.</text>
</comment>
<dbReference type="EMBL" id="QREG01000010">
    <property type="protein sequence ID" value="RED98406.1"/>
    <property type="molecule type" value="Genomic_DNA"/>
</dbReference>
<feature type="domain" description="CusB-like beta-barrel" evidence="4">
    <location>
        <begin position="217"/>
        <end position="287"/>
    </location>
</feature>
<evidence type="ECO:0000256" key="1">
    <source>
        <dbReference type="ARBA" id="ARBA00009477"/>
    </source>
</evidence>
<dbReference type="SUPFAM" id="SSF111369">
    <property type="entry name" value="HlyD-like secretion proteins"/>
    <property type="match status" value="1"/>
</dbReference>
<dbReference type="InterPro" id="IPR006143">
    <property type="entry name" value="RND_pump_MFP"/>
</dbReference>
<dbReference type="Gene3D" id="2.40.50.100">
    <property type="match status" value="1"/>
</dbReference>
<dbReference type="AlphaFoldDB" id="A0A3D9L332"/>
<sequence length="367" mass="40957">MTNLGKKTHQKAAGPTFIGLCLLGLCIASCQGEAKSSLAMARPSYEEDRTVVVTSQVKEGDFFKEYENNGVLEARHKATVVMKEAGMIEALHVSNGDRVQKGQLLAEIANDQQRYALERATRNLQKARLELATLLIEQGYTLADSANVPEQVWQRALIKSGCLDAINEQQLAALRLANTRITAPFDGIVADLQVRLHNQSDQYKFFCLLIDDRYFQVEFSILEAELLEMEKGMAVEVRPFAVEDYMIAGTLSTINPKVEDNGMMKVTATVPNTDGRLAEGMNVKVLVRKLVGRRTYVPKEAVTLRQERHVVFTHRSDTAYWNYVKVGPTNSRYTVIKKGVSPGDEVVIEGHFNLAHLATVEVIDQKQ</sequence>
<feature type="domain" description="Multidrug resistance protein MdtA-like barrel-sandwich hybrid" evidence="3">
    <location>
        <begin position="77"/>
        <end position="195"/>
    </location>
</feature>
<dbReference type="Pfam" id="PF25917">
    <property type="entry name" value="BSH_RND"/>
    <property type="match status" value="1"/>
</dbReference>
<dbReference type="GO" id="GO:1990281">
    <property type="term" value="C:efflux pump complex"/>
    <property type="evidence" value="ECO:0007669"/>
    <property type="project" value="TreeGrafter"/>
</dbReference>
<dbReference type="Proteomes" id="UP000256779">
    <property type="component" value="Unassembled WGS sequence"/>
</dbReference>
<dbReference type="Pfam" id="PF25954">
    <property type="entry name" value="Beta-barrel_RND_2"/>
    <property type="match status" value="1"/>
</dbReference>